<dbReference type="InterPro" id="IPR000801">
    <property type="entry name" value="Esterase-like"/>
</dbReference>
<evidence type="ECO:0000313" key="1">
    <source>
        <dbReference type="EMBL" id="QDQ99389.1"/>
    </source>
</evidence>
<reference evidence="1 2" key="1">
    <citation type="submission" date="2019-07" db="EMBL/GenBank/DDBJ databases">
        <title>Tomitella cavernea sp. nov., an actinomycete isolated from soil.</title>
        <authorList>
            <person name="Cheng J."/>
        </authorList>
    </citation>
    <scope>NUCLEOTIDE SEQUENCE [LARGE SCALE GENOMIC DNA]</scope>
    <source>
        <strain evidence="1 2">HY188</strain>
    </source>
</reference>
<sequence>MNLAPDGVTAPKTDTKNRVSDPLIINNSSFQDWQSDRNIILDVYSASMQRTIPMHVMLPADADVASPVLYLLNGAGGGEDAANWSARTDIQSFLKDENVYVVTPLEGMFSYYTDWQQPVEELHGYNKWTTFFTEELPSIMNQVFDTNGKNGISGLSMSGSSVLSLAEWADDNGSEANGGTPGGNLYSAVGGYSGCAATSTFPGQQYVEVVTGIRGGIDVEDMWGPKGGPDWVANDAAVNAEKLKGIDYVYVATGSGLPGPHDTLANPELEGNQFALANQVVVGGVLEAAVNMCTHDLANRTNAMGMTNITYNFKPAGTHSWGYWQDDLHDSWPGMAAALQVPPRN</sequence>
<dbReference type="InterPro" id="IPR029058">
    <property type="entry name" value="AB_hydrolase_fold"/>
</dbReference>
<proteinExistence type="predicted"/>
<organism evidence="1 2">
    <name type="scientific">Tomitella fengzijianii</name>
    <dbReference type="NCBI Taxonomy" id="2597660"/>
    <lineage>
        <taxon>Bacteria</taxon>
        <taxon>Bacillati</taxon>
        <taxon>Actinomycetota</taxon>
        <taxon>Actinomycetes</taxon>
        <taxon>Mycobacteriales</taxon>
        <taxon>Tomitella</taxon>
    </lineage>
</organism>
<reference evidence="1 2" key="2">
    <citation type="submission" date="2019-07" db="EMBL/GenBank/DDBJ databases">
        <authorList>
            <person name="Huang Y."/>
        </authorList>
    </citation>
    <scope>NUCLEOTIDE SEQUENCE [LARGE SCALE GENOMIC DNA]</scope>
    <source>
        <strain evidence="1 2">HY188</strain>
    </source>
</reference>
<name>A0A516X8I6_9ACTN</name>
<dbReference type="EMBL" id="CP041765">
    <property type="protein sequence ID" value="QDQ99389.1"/>
    <property type="molecule type" value="Genomic_DNA"/>
</dbReference>
<dbReference type="KEGG" id="toy:FO059_14560"/>
<evidence type="ECO:0000313" key="2">
    <source>
        <dbReference type="Proteomes" id="UP000317344"/>
    </source>
</evidence>
<dbReference type="Proteomes" id="UP000317344">
    <property type="component" value="Chromosome"/>
</dbReference>
<dbReference type="Pfam" id="PF00756">
    <property type="entry name" value="Esterase"/>
    <property type="match status" value="1"/>
</dbReference>
<keyword evidence="2" id="KW-1185">Reference proteome</keyword>
<dbReference type="AlphaFoldDB" id="A0A516X8I6"/>
<dbReference type="SUPFAM" id="SSF53474">
    <property type="entry name" value="alpha/beta-Hydrolases"/>
    <property type="match status" value="1"/>
</dbReference>
<dbReference type="OrthoDB" id="4510758at2"/>
<dbReference type="Gene3D" id="3.40.50.1820">
    <property type="entry name" value="alpha/beta hydrolase"/>
    <property type="match status" value="1"/>
</dbReference>
<gene>
    <name evidence="1" type="ORF">FO059_14560</name>
</gene>
<protein>
    <submittedName>
        <fullName evidence="1">Esterase family protein</fullName>
    </submittedName>
</protein>
<accession>A0A516X8I6</accession>